<evidence type="ECO:0000256" key="1">
    <source>
        <dbReference type="ARBA" id="ARBA00010873"/>
    </source>
</evidence>
<feature type="coiled-coil region" evidence="3">
    <location>
        <begin position="264"/>
        <end position="298"/>
    </location>
</feature>
<name>A0A6N3HCJ4_EUBLI</name>
<gene>
    <name evidence="5" type="primary">mobA_1</name>
    <name evidence="5" type="ORF">ELLFYP34_01124</name>
</gene>
<accession>A0A6N3HCJ4</accession>
<sequence length="301" mass="34813">MAIYHCSISIIKRSEGRSAVATAAYRSGEKLTDERKGITHDYTRKSGVADNGIMLCQNAPSEYADRETLWNAVHEIEKAKNAQLAREIEVALPREFSRTQQIHVLKEYMQEQFVNEGMCADWAIHDKGDGNPHAHILLTMRPIKENGQWGAKERKAYALDAEGQRIPIIDPETGQQKVDRRNCRQWQRVTVQANDWNSQDKAEKWRAAWADVCNQYLHPEEQIDHRSYERQGKEQIPTLHEGYVARKMKEKGLIADRCEINRNIVATNEAIKALNDQLEEIQIQIESDKRVIAELQDKKWR</sequence>
<organism evidence="5">
    <name type="scientific">Eubacterium limosum</name>
    <dbReference type="NCBI Taxonomy" id="1736"/>
    <lineage>
        <taxon>Bacteria</taxon>
        <taxon>Bacillati</taxon>
        <taxon>Bacillota</taxon>
        <taxon>Clostridia</taxon>
        <taxon>Eubacteriales</taxon>
        <taxon>Eubacteriaceae</taxon>
        <taxon>Eubacterium</taxon>
    </lineage>
</organism>
<keyword evidence="2" id="KW-0184">Conjugation</keyword>
<comment type="similarity">
    <text evidence="1">Belongs to the MobA/MobL family.</text>
</comment>
<dbReference type="EMBL" id="CACRTR010000023">
    <property type="protein sequence ID" value="VYU74202.1"/>
    <property type="molecule type" value="Genomic_DNA"/>
</dbReference>
<protein>
    <submittedName>
        <fullName evidence="5">Mobilization protein A</fullName>
    </submittedName>
</protein>
<dbReference type="AlphaFoldDB" id="A0A6N3HCJ4"/>
<dbReference type="Pfam" id="PF03389">
    <property type="entry name" value="MobA_MobL"/>
    <property type="match status" value="1"/>
</dbReference>
<dbReference type="NCBIfam" id="NF041496">
    <property type="entry name" value="MobQ"/>
    <property type="match status" value="1"/>
</dbReference>
<proteinExistence type="inferred from homology"/>
<evidence type="ECO:0000313" key="5">
    <source>
        <dbReference type="EMBL" id="VYU74202.1"/>
    </source>
</evidence>
<keyword evidence="3" id="KW-0175">Coiled coil</keyword>
<evidence type="ECO:0000256" key="3">
    <source>
        <dbReference type="SAM" id="Coils"/>
    </source>
</evidence>
<reference evidence="5" key="1">
    <citation type="submission" date="2019-11" db="EMBL/GenBank/DDBJ databases">
        <authorList>
            <person name="Feng L."/>
        </authorList>
    </citation>
    <scope>NUCLEOTIDE SEQUENCE</scope>
    <source>
        <strain evidence="5">ElimosumLFYP34</strain>
    </source>
</reference>
<dbReference type="Gene3D" id="3.30.930.30">
    <property type="match status" value="1"/>
</dbReference>
<evidence type="ECO:0000256" key="2">
    <source>
        <dbReference type="ARBA" id="ARBA00022971"/>
    </source>
</evidence>
<dbReference type="InterPro" id="IPR005053">
    <property type="entry name" value="MobA_MobL"/>
</dbReference>
<evidence type="ECO:0000259" key="4">
    <source>
        <dbReference type="Pfam" id="PF03389"/>
    </source>
</evidence>
<feature type="domain" description="MobA/MobL protein" evidence="4">
    <location>
        <begin position="17"/>
        <end position="251"/>
    </location>
</feature>